<dbReference type="InterPro" id="IPR046342">
    <property type="entry name" value="CBS_dom_sf"/>
</dbReference>
<dbReference type="InterPro" id="IPR000644">
    <property type="entry name" value="CBS_dom"/>
</dbReference>
<protein>
    <submittedName>
        <fullName evidence="5">CBS domain-containing protein</fullName>
    </submittedName>
</protein>
<dbReference type="SMART" id="SM00116">
    <property type="entry name" value="CBS"/>
    <property type="match status" value="2"/>
</dbReference>
<feature type="domain" description="CBS" evidence="4">
    <location>
        <begin position="173"/>
        <end position="229"/>
    </location>
</feature>
<dbReference type="STRING" id="593133.SAMN04488006_2614"/>
<dbReference type="PROSITE" id="PS50042">
    <property type="entry name" value="CNMP_BINDING_3"/>
    <property type="match status" value="1"/>
</dbReference>
<sequence length="638" mass="73292">MKNTIAERIFDFLKDYPPFNLISKETLLEVSKRIEIQYFEKDQIIFNQNDTPHEHFYIIYEGAVRLYRFIDNEKHNLDICDEGDLFGLRPLIMQENYLMGAAANEETILYGIPISLFNGIILNYPKVSQFLIASFATNTRDPFSDKHKGKLFANVSSIQKIENSFAETQSAKYSKNPITCSIETSIKEASMIMTKHIINSIIVAKDYIPIGIITDKDIRTKIGTGIFSIFDPVSKIMSSPVVTFPEKITVAEAQIALLKHKVSHICITKDGTDKSELVGILAEHDLNILQTNNPMFLVREIKYAQDAETLKHIRTKASELTKGYLEQEIPIYFITKVITEINIAITKRIIRLAIKELGQDPPVAYAWLAMGSQGRSEQLLMTDQDNALVFENVDEDSYLQVKEYFLKFATLITQKLHIVGFEYCPANIMASNPKWCLSLKEWKEQFKDWVKHPTSDKILLSIIFFDFEYIFGDKELYNQMSESVFKYISKKQTFLGFLSKATLDNPPPLGFFKQFLVEQDGENKDHFDIKSRAIRPLVDAARIFSLHHSLKVNNTIARYEKLMEVESQNKDLFESCANAFKILLQFRTLQGLTNNDSGKFVDINNLSKSDRLKLKSCFKPIKNIQDSLKLRFNVSQIP</sequence>
<dbReference type="InterPro" id="IPR014710">
    <property type="entry name" value="RmlC-like_jellyroll"/>
</dbReference>
<feature type="domain" description="CBS" evidence="4">
    <location>
        <begin position="237"/>
        <end position="297"/>
    </location>
</feature>
<dbReference type="SUPFAM" id="SSF51206">
    <property type="entry name" value="cAMP-binding domain-like"/>
    <property type="match status" value="1"/>
</dbReference>
<dbReference type="Pfam" id="PF10335">
    <property type="entry name" value="DUF294_C"/>
    <property type="match status" value="1"/>
</dbReference>
<dbReference type="AlphaFoldDB" id="A0A1I6RX74"/>
<dbReference type="PROSITE" id="PS51371">
    <property type="entry name" value="CBS"/>
    <property type="match status" value="2"/>
</dbReference>
<evidence type="ECO:0000256" key="1">
    <source>
        <dbReference type="ARBA" id="ARBA00023122"/>
    </source>
</evidence>
<dbReference type="CDD" id="cd05401">
    <property type="entry name" value="NT_GlnE_GlnD_like"/>
    <property type="match status" value="1"/>
</dbReference>
<name>A0A1I6RX74_9FLAO</name>
<dbReference type="InterPro" id="IPR005105">
    <property type="entry name" value="GlnD_Uridyltrans_N"/>
</dbReference>
<evidence type="ECO:0000313" key="5">
    <source>
        <dbReference type="EMBL" id="SFS69190.1"/>
    </source>
</evidence>
<dbReference type="Pfam" id="PF00571">
    <property type="entry name" value="CBS"/>
    <property type="match status" value="2"/>
</dbReference>
<dbReference type="InterPro" id="IPR000595">
    <property type="entry name" value="cNMP-bd_dom"/>
</dbReference>
<dbReference type="InterPro" id="IPR051257">
    <property type="entry name" value="Diverse_CBS-Domain"/>
</dbReference>
<evidence type="ECO:0000256" key="2">
    <source>
        <dbReference type="PROSITE-ProRule" id="PRU00703"/>
    </source>
</evidence>
<dbReference type="SMART" id="SM00100">
    <property type="entry name" value="cNMP"/>
    <property type="match status" value="1"/>
</dbReference>
<dbReference type="PANTHER" id="PTHR43080">
    <property type="entry name" value="CBS DOMAIN-CONTAINING PROTEIN CBSX3, MITOCHONDRIAL"/>
    <property type="match status" value="1"/>
</dbReference>
<evidence type="ECO:0000259" key="4">
    <source>
        <dbReference type="PROSITE" id="PS51371"/>
    </source>
</evidence>
<dbReference type="SUPFAM" id="SSF54631">
    <property type="entry name" value="CBS-domain pair"/>
    <property type="match status" value="1"/>
</dbReference>
<organism evidence="5 6">
    <name type="scientific">Lutibacter maritimus</name>
    <dbReference type="NCBI Taxonomy" id="593133"/>
    <lineage>
        <taxon>Bacteria</taxon>
        <taxon>Pseudomonadati</taxon>
        <taxon>Bacteroidota</taxon>
        <taxon>Flavobacteriia</taxon>
        <taxon>Flavobacteriales</taxon>
        <taxon>Flavobacteriaceae</taxon>
        <taxon>Lutibacter</taxon>
    </lineage>
</organism>
<proteinExistence type="predicted"/>
<dbReference type="CDD" id="cd00038">
    <property type="entry name" value="CAP_ED"/>
    <property type="match status" value="1"/>
</dbReference>
<keyword evidence="6" id="KW-1185">Reference proteome</keyword>
<dbReference type="GO" id="GO:0008773">
    <property type="term" value="F:[protein-PII] uridylyltransferase activity"/>
    <property type="evidence" value="ECO:0007669"/>
    <property type="project" value="InterPro"/>
</dbReference>
<evidence type="ECO:0000313" key="6">
    <source>
        <dbReference type="Proteomes" id="UP000199312"/>
    </source>
</evidence>
<dbReference type="InterPro" id="IPR018821">
    <property type="entry name" value="DUF294_put_nucleoTrafse_sb-bd"/>
</dbReference>
<dbReference type="RefSeq" id="WP_090227782.1">
    <property type="nucleotide sequence ID" value="NZ_FOZP01000007.1"/>
</dbReference>
<accession>A0A1I6RX74</accession>
<keyword evidence="1 2" id="KW-0129">CBS domain</keyword>
<dbReference type="OrthoDB" id="9810963at2"/>
<dbReference type="EMBL" id="FOZP01000007">
    <property type="protein sequence ID" value="SFS69190.1"/>
    <property type="molecule type" value="Genomic_DNA"/>
</dbReference>
<gene>
    <name evidence="5" type="ORF">SAMN04488006_2614</name>
</gene>
<dbReference type="Proteomes" id="UP000199312">
    <property type="component" value="Unassembled WGS sequence"/>
</dbReference>
<dbReference type="Pfam" id="PF00027">
    <property type="entry name" value="cNMP_binding"/>
    <property type="match status" value="1"/>
</dbReference>
<dbReference type="PANTHER" id="PTHR43080:SF2">
    <property type="entry name" value="CBS DOMAIN-CONTAINING PROTEIN"/>
    <property type="match status" value="1"/>
</dbReference>
<feature type="domain" description="Cyclic nucleotide-binding" evidence="3">
    <location>
        <begin position="18"/>
        <end position="138"/>
    </location>
</feature>
<dbReference type="InterPro" id="IPR018490">
    <property type="entry name" value="cNMP-bd_dom_sf"/>
</dbReference>
<dbReference type="Pfam" id="PF03445">
    <property type="entry name" value="DUF294"/>
    <property type="match status" value="1"/>
</dbReference>
<dbReference type="Gene3D" id="2.60.120.10">
    <property type="entry name" value="Jelly Rolls"/>
    <property type="match status" value="1"/>
</dbReference>
<reference evidence="6" key="1">
    <citation type="submission" date="2016-10" db="EMBL/GenBank/DDBJ databases">
        <authorList>
            <person name="Varghese N."/>
            <person name="Submissions S."/>
        </authorList>
    </citation>
    <scope>NUCLEOTIDE SEQUENCE [LARGE SCALE GENOMIC DNA]</scope>
    <source>
        <strain evidence="6">DSM 24450</strain>
    </source>
</reference>
<evidence type="ECO:0000259" key="3">
    <source>
        <dbReference type="PROSITE" id="PS50042"/>
    </source>
</evidence>
<dbReference type="Gene3D" id="3.10.580.10">
    <property type="entry name" value="CBS-domain"/>
    <property type="match status" value="1"/>
</dbReference>